<evidence type="ECO:0000313" key="3">
    <source>
        <dbReference type="EMBL" id="HIX45001.1"/>
    </source>
</evidence>
<organism evidence="3 4">
    <name type="scientific">Candidatus Barnesiella excrementipullorum</name>
    <dbReference type="NCBI Taxonomy" id="2838479"/>
    <lineage>
        <taxon>Bacteria</taxon>
        <taxon>Pseudomonadati</taxon>
        <taxon>Bacteroidota</taxon>
        <taxon>Bacteroidia</taxon>
        <taxon>Bacteroidales</taxon>
        <taxon>Barnesiellaceae</taxon>
        <taxon>Barnesiella</taxon>
    </lineage>
</organism>
<dbReference type="InterPro" id="IPR011004">
    <property type="entry name" value="Trimer_LpxA-like_sf"/>
</dbReference>
<dbReference type="GO" id="GO:0008374">
    <property type="term" value="F:O-acyltransferase activity"/>
    <property type="evidence" value="ECO:0007669"/>
    <property type="project" value="TreeGrafter"/>
</dbReference>
<dbReference type="PANTHER" id="PTHR23416:SF23">
    <property type="entry name" value="ACETYLTRANSFERASE C18B11.09C-RELATED"/>
    <property type="match status" value="1"/>
</dbReference>
<accession>A0A9D1VQK0</accession>
<comment type="caution">
    <text evidence="3">The sequence shown here is derived from an EMBL/GenBank/DDBJ whole genome shotgun (WGS) entry which is preliminary data.</text>
</comment>
<name>A0A9D1VQK0_9BACT</name>
<dbReference type="EMBL" id="DXFB01000053">
    <property type="protein sequence ID" value="HIX45001.1"/>
    <property type="molecule type" value="Genomic_DNA"/>
</dbReference>
<comment type="similarity">
    <text evidence="1">Belongs to the transferase hexapeptide repeat family.</text>
</comment>
<dbReference type="PANTHER" id="PTHR23416">
    <property type="entry name" value="SIALIC ACID SYNTHASE-RELATED"/>
    <property type="match status" value="1"/>
</dbReference>
<dbReference type="GO" id="GO:0005829">
    <property type="term" value="C:cytosol"/>
    <property type="evidence" value="ECO:0007669"/>
    <property type="project" value="TreeGrafter"/>
</dbReference>
<reference evidence="3" key="1">
    <citation type="journal article" date="2021" name="PeerJ">
        <title>Extensive microbial diversity within the chicken gut microbiome revealed by metagenomics and culture.</title>
        <authorList>
            <person name="Gilroy R."/>
            <person name="Ravi A."/>
            <person name="Getino M."/>
            <person name="Pursley I."/>
            <person name="Horton D.L."/>
            <person name="Alikhan N.F."/>
            <person name="Baker D."/>
            <person name="Gharbi K."/>
            <person name="Hall N."/>
            <person name="Watson M."/>
            <person name="Adriaenssens E.M."/>
            <person name="Foster-Nyarko E."/>
            <person name="Jarju S."/>
            <person name="Secka A."/>
            <person name="Antonio M."/>
            <person name="Oren A."/>
            <person name="Chaudhuri R.R."/>
            <person name="La Ragione R."/>
            <person name="Hildebrand F."/>
            <person name="Pallen M.J."/>
        </authorList>
    </citation>
    <scope>NUCLEOTIDE SEQUENCE</scope>
    <source>
        <strain evidence="3">ChiHjej12B11-16260</strain>
    </source>
</reference>
<gene>
    <name evidence="3" type="ORF">H9982_02145</name>
</gene>
<dbReference type="InterPro" id="IPR051159">
    <property type="entry name" value="Hexapeptide_acetyltransf"/>
</dbReference>
<dbReference type="Proteomes" id="UP000824246">
    <property type="component" value="Unassembled WGS sequence"/>
</dbReference>
<protein>
    <submittedName>
        <fullName evidence="3">Sugar O-acetyltransferase</fullName>
    </submittedName>
</protein>
<feature type="non-terminal residue" evidence="3">
    <location>
        <position position="1"/>
    </location>
</feature>
<proteinExistence type="inferred from homology"/>
<evidence type="ECO:0000256" key="2">
    <source>
        <dbReference type="ARBA" id="ARBA00022679"/>
    </source>
</evidence>
<dbReference type="Pfam" id="PF00132">
    <property type="entry name" value="Hexapep"/>
    <property type="match status" value="1"/>
</dbReference>
<evidence type="ECO:0000256" key="1">
    <source>
        <dbReference type="ARBA" id="ARBA00007274"/>
    </source>
</evidence>
<dbReference type="Gene3D" id="2.160.10.10">
    <property type="entry name" value="Hexapeptide repeat proteins"/>
    <property type="match status" value="1"/>
</dbReference>
<evidence type="ECO:0000313" key="4">
    <source>
        <dbReference type="Proteomes" id="UP000824246"/>
    </source>
</evidence>
<sequence length="94" mass="9971">GGGITIGNHCKIGPNCQIYTINHPLDYMQRRQPVETGYHVTIGDDCWLGGGVILCPGVTIGNRCIIAAGSVVTRDIPDDTLAAGNPATVKRNLR</sequence>
<reference evidence="3" key="2">
    <citation type="submission" date="2021-04" db="EMBL/GenBank/DDBJ databases">
        <authorList>
            <person name="Gilroy R."/>
        </authorList>
    </citation>
    <scope>NUCLEOTIDE SEQUENCE</scope>
    <source>
        <strain evidence="3">ChiHjej12B11-16260</strain>
    </source>
</reference>
<keyword evidence="2" id="KW-0808">Transferase</keyword>
<dbReference type="InterPro" id="IPR001451">
    <property type="entry name" value="Hexapep"/>
</dbReference>
<dbReference type="AlphaFoldDB" id="A0A9D1VQK0"/>
<dbReference type="SUPFAM" id="SSF51161">
    <property type="entry name" value="Trimeric LpxA-like enzymes"/>
    <property type="match status" value="1"/>
</dbReference>